<sequence length="307" mass="34526">METITNLLYSYPPFTPRTRHHPLRVICVGLPRSGTESLSRALTTLGLTPYHGWDLVFDSPAYIQGWARLAQRKYAGDDSGDIQITQAEFDALLGDRDAVVDSVPALFAAELITAYPEAKVILNTRRDLDAWHASIMKTVVGEIEDSWFRWVTRVFNAEIFWTWEVYFTYGYCGLFRSPGWRSAREGIRRNGKWVYREHCNMVRGMVGKERLLEWSVEDGWGPLCESPTSRSRRAINDPAAFREMAIRKIKPRLSRAFRNIVITAASVGVLGVITGLAVKERGVPWKAIGGVSSTVVAGWTAVMGLVN</sequence>
<accession>A0A319D4U3</accession>
<gene>
    <name evidence="2" type="ORF">BO71DRAFT_451506</name>
</gene>
<dbReference type="InterPro" id="IPR040632">
    <property type="entry name" value="Sulfotransfer_4"/>
</dbReference>
<dbReference type="AlphaFoldDB" id="A0A319D4U3"/>
<dbReference type="Gene3D" id="3.40.50.300">
    <property type="entry name" value="P-loop containing nucleotide triphosphate hydrolases"/>
    <property type="match status" value="1"/>
</dbReference>
<protein>
    <recommendedName>
        <fullName evidence="4">NAD dependent epimerase/dehydratase</fullName>
    </recommendedName>
</protein>
<feature type="transmembrane region" description="Helical" evidence="1">
    <location>
        <begin position="284"/>
        <end position="306"/>
    </location>
</feature>
<feature type="transmembrane region" description="Helical" evidence="1">
    <location>
        <begin position="256"/>
        <end position="278"/>
    </location>
</feature>
<dbReference type="InterPro" id="IPR027417">
    <property type="entry name" value="P-loop_NTPase"/>
</dbReference>
<dbReference type="OrthoDB" id="408152at2759"/>
<name>A0A319D4U3_9EURO</name>
<keyword evidence="1" id="KW-0472">Membrane</keyword>
<organism evidence="2 3">
    <name type="scientific">Aspergillus ellipticus CBS 707.79</name>
    <dbReference type="NCBI Taxonomy" id="1448320"/>
    <lineage>
        <taxon>Eukaryota</taxon>
        <taxon>Fungi</taxon>
        <taxon>Dikarya</taxon>
        <taxon>Ascomycota</taxon>
        <taxon>Pezizomycotina</taxon>
        <taxon>Eurotiomycetes</taxon>
        <taxon>Eurotiomycetidae</taxon>
        <taxon>Eurotiales</taxon>
        <taxon>Aspergillaceae</taxon>
        <taxon>Aspergillus</taxon>
        <taxon>Aspergillus subgen. Circumdati</taxon>
    </lineage>
</organism>
<dbReference type="Pfam" id="PF17784">
    <property type="entry name" value="Sulfotransfer_4"/>
    <property type="match status" value="1"/>
</dbReference>
<dbReference type="Proteomes" id="UP000247810">
    <property type="component" value="Unassembled WGS sequence"/>
</dbReference>
<dbReference type="STRING" id="1448320.A0A319D4U3"/>
<evidence type="ECO:0000313" key="3">
    <source>
        <dbReference type="Proteomes" id="UP000247810"/>
    </source>
</evidence>
<keyword evidence="1" id="KW-1133">Transmembrane helix</keyword>
<evidence type="ECO:0000256" key="1">
    <source>
        <dbReference type="SAM" id="Phobius"/>
    </source>
</evidence>
<evidence type="ECO:0008006" key="4">
    <source>
        <dbReference type="Google" id="ProtNLM"/>
    </source>
</evidence>
<dbReference type="PANTHER" id="PTHR36978:SF8">
    <property type="entry name" value="NAD DEPENDENT EPIMERASE_DEHYDRATASE"/>
    <property type="match status" value="1"/>
</dbReference>
<dbReference type="VEuPathDB" id="FungiDB:BO71DRAFT_451506"/>
<dbReference type="SUPFAM" id="SSF52540">
    <property type="entry name" value="P-loop containing nucleoside triphosphate hydrolases"/>
    <property type="match status" value="1"/>
</dbReference>
<evidence type="ECO:0000313" key="2">
    <source>
        <dbReference type="EMBL" id="PYH92294.1"/>
    </source>
</evidence>
<proteinExistence type="predicted"/>
<keyword evidence="3" id="KW-1185">Reference proteome</keyword>
<dbReference type="EMBL" id="KZ825920">
    <property type="protein sequence ID" value="PYH92294.1"/>
    <property type="molecule type" value="Genomic_DNA"/>
</dbReference>
<dbReference type="PANTHER" id="PTHR36978">
    <property type="entry name" value="P-LOOP CONTAINING NUCLEOTIDE TRIPHOSPHATE HYDROLASE"/>
    <property type="match status" value="1"/>
</dbReference>
<reference evidence="2 3" key="1">
    <citation type="submission" date="2018-02" db="EMBL/GenBank/DDBJ databases">
        <title>The genomes of Aspergillus section Nigri reveals drivers in fungal speciation.</title>
        <authorList>
            <consortium name="DOE Joint Genome Institute"/>
            <person name="Vesth T.C."/>
            <person name="Nybo J."/>
            <person name="Theobald S."/>
            <person name="Brandl J."/>
            <person name="Frisvad J.C."/>
            <person name="Nielsen K.F."/>
            <person name="Lyhne E.K."/>
            <person name="Kogle M.E."/>
            <person name="Kuo A."/>
            <person name="Riley R."/>
            <person name="Clum A."/>
            <person name="Nolan M."/>
            <person name="Lipzen A."/>
            <person name="Salamov A."/>
            <person name="Henrissat B."/>
            <person name="Wiebenga A."/>
            <person name="De vries R.P."/>
            <person name="Grigoriev I.V."/>
            <person name="Mortensen U.H."/>
            <person name="Andersen M.R."/>
            <person name="Baker S.E."/>
        </authorList>
    </citation>
    <scope>NUCLEOTIDE SEQUENCE [LARGE SCALE GENOMIC DNA]</scope>
    <source>
        <strain evidence="2 3">CBS 707.79</strain>
    </source>
</reference>
<keyword evidence="1" id="KW-0812">Transmembrane</keyword>